<dbReference type="PANTHER" id="PTHR35010:SF2">
    <property type="entry name" value="BLL4672 PROTEIN"/>
    <property type="match status" value="1"/>
</dbReference>
<proteinExistence type="predicted"/>
<dbReference type="EMBL" id="SNZP01000001">
    <property type="protein sequence ID" value="TDR82873.1"/>
    <property type="molecule type" value="Genomic_DNA"/>
</dbReference>
<evidence type="ECO:0000313" key="2">
    <source>
        <dbReference type="EMBL" id="TDR82873.1"/>
    </source>
</evidence>
<dbReference type="InterPro" id="IPR041413">
    <property type="entry name" value="MLTR_LBD"/>
</dbReference>
<dbReference type="AlphaFoldDB" id="A0A4R7BDP6"/>
<dbReference type="Pfam" id="PF13560">
    <property type="entry name" value="HTH_31"/>
    <property type="match status" value="1"/>
</dbReference>
<dbReference type="GO" id="GO:0003677">
    <property type="term" value="F:DNA binding"/>
    <property type="evidence" value="ECO:0007669"/>
    <property type="project" value="InterPro"/>
</dbReference>
<comment type="caution">
    <text evidence="2">The sequence shown here is derived from an EMBL/GenBank/DDBJ whole genome shotgun (WGS) entry which is preliminary data.</text>
</comment>
<evidence type="ECO:0000259" key="1">
    <source>
        <dbReference type="SMART" id="SM00530"/>
    </source>
</evidence>
<sequence>MNRVETSQDEPLRTSNALELGAFLRARRESLDPGRLGLARSGRKRTPGLRREDVAALADIGITWYTKLEQGRPIRVSPRVLASVAEALQCSEAETRHLFTLAELRHPESQAEPAGCCRLSPLNQRLLDQLDPIPALIQNQRYDIIGFNQAYCRMVNVDLAQVPPEDRNCIYLALTDPAWQASLADWEELVPRMVAQFRSAMAEHRFDPLWEAKLARFMAASQAFRDAWQRLEVRAVENQLKTFRHARLGRFTLQQSNWWSAARDGDRLLVYLPVDEHGERVLRELATIGTTTG</sequence>
<dbReference type="CDD" id="cd00093">
    <property type="entry name" value="HTH_XRE"/>
    <property type="match status" value="1"/>
</dbReference>
<dbReference type="Proteomes" id="UP000295611">
    <property type="component" value="Unassembled WGS sequence"/>
</dbReference>
<organism evidence="2 3">
    <name type="scientific">Paludibacterium purpuratum</name>
    <dbReference type="NCBI Taxonomy" id="1144873"/>
    <lineage>
        <taxon>Bacteria</taxon>
        <taxon>Pseudomonadati</taxon>
        <taxon>Pseudomonadota</taxon>
        <taxon>Betaproteobacteria</taxon>
        <taxon>Neisseriales</taxon>
        <taxon>Chromobacteriaceae</taxon>
        <taxon>Paludibacterium</taxon>
    </lineage>
</organism>
<evidence type="ECO:0000313" key="3">
    <source>
        <dbReference type="Proteomes" id="UP000295611"/>
    </source>
</evidence>
<dbReference type="InterPro" id="IPR010982">
    <property type="entry name" value="Lambda_DNA-bd_dom_sf"/>
</dbReference>
<dbReference type="SMART" id="SM00530">
    <property type="entry name" value="HTH_XRE"/>
    <property type="match status" value="1"/>
</dbReference>
<dbReference type="Pfam" id="PF17765">
    <property type="entry name" value="MLTR_LBD"/>
    <property type="match status" value="1"/>
</dbReference>
<keyword evidence="3" id="KW-1185">Reference proteome</keyword>
<dbReference type="RefSeq" id="WP_208108173.1">
    <property type="nucleotide sequence ID" value="NZ_SNZP01000001.1"/>
</dbReference>
<feature type="domain" description="HTH cro/C1-type" evidence="1">
    <location>
        <begin position="23"/>
        <end position="95"/>
    </location>
</feature>
<dbReference type="InterPro" id="IPR001387">
    <property type="entry name" value="Cro/C1-type_HTH"/>
</dbReference>
<gene>
    <name evidence="2" type="ORF">DFP86_101263</name>
</gene>
<dbReference type="SUPFAM" id="SSF47413">
    <property type="entry name" value="lambda repressor-like DNA-binding domains"/>
    <property type="match status" value="1"/>
</dbReference>
<dbReference type="Gene3D" id="1.10.260.40">
    <property type="entry name" value="lambda repressor-like DNA-binding domains"/>
    <property type="match status" value="1"/>
</dbReference>
<dbReference type="Gene3D" id="3.30.450.180">
    <property type="match status" value="1"/>
</dbReference>
<dbReference type="PANTHER" id="PTHR35010">
    <property type="entry name" value="BLL4672 PROTEIN-RELATED"/>
    <property type="match status" value="1"/>
</dbReference>
<protein>
    <submittedName>
        <fullName evidence="2">Helix-turn-helix protein</fullName>
    </submittedName>
</protein>
<reference evidence="2 3" key="1">
    <citation type="submission" date="2019-03" db="EMBL/GenBank/DDBJ databases">
        <title>Genomic Encyclopedia of Type Strains, Phase III (KMG-III): the genomes of soil and plant-associated and newly described type strains.</title>
        <authorList>
            <person name="Whitman W."/>
        </authorList>
    </citation>
    <scope>NUCLEOTIDE SEQUENCE [LARGE SCALE GENOMIC DNA]</scope>
    <source>
        <strain evidence="2 3">CECT 8976</strain>
    </source>
</reference>
<name>A0A4R7BDP6_9NEIS</name>
<accession>A0A4R7BDP6</accession>